<organism evidence="2 3">
    <name type="scientific">Cuscuta campestris</name>
    <dbReference type="NCBI Taxonomy" id="132261"/>
    <lineage>
        <taxon>Eukaryota</taxon>
        <taxon>Viridiplantae</taxon>
        <taxon>Streptophyta</taxon>
        <taxon>Embryophyta</taxon>
        <taxon>Tracheophyta</taxon>
        <taxon>Spermatophyta</taxon>
        <taxon>Magnoliopsida</taxon>
        <taxon>eudicotyledons</taxon>
        <taxon>Gunneridae</taxon>
        <taxon>Pentapetalae</taxon>
        <taxon>asterids</taxon>
        <taxon>lamiids</taxon>
        <taxon>Solanales</taxon>
        <taxon>Convolvulaceae</taxon>
        <taxon>Cuscuteae</taxon>
        <taxon>Cuscuta</taxon>
        <taxon>Cuscuta subgen. Grammica</taxon>
        <taxon>Cuscuta sect. Cleistogrammica</taxon>
    </lineage>
</organism>
<name>A0A484KE16_9ASTE</name>
<feature type="domain" description="Reverse transcriptase" evidence="1">
    <location>
        <begin position="254"/>
        <end position="532"/>
    </location>
</feature>
<dbReference type="AlphaFoldDB" id="A0A484KE16"/>
<dbReference type="OrthoDB" id="1108114at2759"/>
<reference evidence="2 3" key="1">
    <citation type="submission" date="2018-04" db="EMBL/GenBank/DDBJ databases">
        <authorList>
            <person name="Vogel A."/>
        </authorList>
    </citation>
    <scope>NUCLEOTIDE SEQUENCE [LARGE SCALE GENOMIC DNA]</scope>
</reference>
<accession>A0A484KE16</accession>
<dbReference type="CDD" id="cd01650">
    <property type="entry name" value="RT_nLTR_like"/>
    <property type="match status" value="1"/>
</dbReference>
<gene>
    <name evidence="2" type="ORF">CCAM_LOCUS1862</name>
</gene>
<dbReference type="SUPFAM" id="SSF56672">
    <property type="entry name" value="DNA/RNA polymerases"/>
    <property type="match status" value="1"/>
</dbReference>
<dbReference type="PANTHER" id="PTHR31635:SF196">
    <property type="entry name" value="REVERSE TRANSCRIPTASE DOMAIN-CONTAINING PROTEIN-RELATED"/>
    <property type="match status" value="1"/>
</dbReference>
<proteinExistence type="predicted"/>
<protein>
    <recommendedName>
        <fullName evidence="1">Reverse transcriptase domain-containing protein</fullName>
    </recommendedName>
</protein>
<sequence>MESSPCLLPLPSPIKDYHNSLHSSPFLTKFHSILLLGVRRTWWCCRIGVRSPEVRAIVAGSFAGKSSKPPLRFEKAELKALKAQEDYETNLGDTLKCLANQANAELIVASNRVTTFWKQKAHLKWMELGDQNSSFFHSYVKGRRASLKIRSVSTVGGKKLFQEEDIKNEAMEYFKNVFSSITLVDDQEILRHIPTLITTENNNSMTLIPEKEEIKKVVWELNPNAVSGPDGYNGVFFRTCWSIIKEDVVKASQEFFMGLPIPKSFGSTFITLIPKKDCKSFSDFRPISLSTFMSKINSRILTSRIQPLLSKIISKEQAGFQKGMGVEDQVLMTCEMAHSLDTKCESGNAIIKLDMVKAFDRIEWGFLKRVLGGFGFSNRVQHLLTANMEATYISILLNGSPTGFFKMKRGVKQGDPLSPLLFIIAGEVFSRMIKTSMESKFLKSYNSGRSLLVSHLAYDDDLIIFLRGGVRNLLKFKAILDQYSKGSGQEVNFSKSRFYVGSKLPANIIARMERALGMAHGKLPFQYLGVPICKEAWQTSSGAITMAPLNITGKIGTPYVAPRRKEDWV</sequence>
<dbReference type="Proteomes" id="UP000595140">
    <property type="component" value="Unassembled WGS sequence"/>
</dbReference>
<dbReference type="PROSITE" id="PS50878">
    <property type="entry name" value="RT_POL"/>
    <property type="match status" value="1"/>
</dbReference>
<keyword evidence="3" id="KW-1185">Reference proteome</keyword>
<dbReference type="PANTHER" id="PTHR31635">
    <property type="entry name" value="REVERSE TRANSCRIPTASE DOMAIN-CONTAINING PROTEIN-RELATED"/>
    <property type="match status" value="1"/>
</dbReference>
<evidence type="ECO:0000313" key="3">
    <source>
        <dbReference type="Proteomes" id="UP000595140"/>
    </source>
</evidence>
<evidence type="ECO:0000259" key="1">
    <source>
        <dbReference type="PROSITE" id="PS50878"/>
    </source>
</evidence>
<evidence type="ECO:0000313" key="2">
    <source>
        <dbReference type="EMBL" id="VFQ60086.1"/>
    </source>
</evidence>
<dbReference type="EMBL" id="OOIL02000104">
    <property type="protein sequence ID" value="VFQ60086.1"/>
    <property type="molecule type" value="Genomic_DNA"/>
</dbReference>
<dbReference type="Pfam" id="PF00078">
    <property type="entry name" value="RVT_1"/>
    <property type="match status" value="1"/>
</dbReference>
<dbReference type="InterPro" id="IPR000477">
    <property type="entry name" value="RT_dom"/>
</dbReference>
<dbReference type="InterPro" id="IPR043502">
    <property type="entry name" value="DNA/RNA_pol_sf"/>
</dbReference>